<sequence>MASIEVKNVSGKKVKSADLSASVFGIEPNVHAMHEVVRAQRASWRSGTHNTLTRGQVRGGGKKPWRQKGTGRARQGSTRSPQWAGGSTVFGPHPRSYAFKVPSKVVKLAMRSALSAKLADGELFVIEEFGFEKPSTKEAAAAIKALGCEGRTTVVIADDDVNAYLSLRNLPRVNVLPVAEANTYELIDNKALVFTAAALARIEEVLA</sequence>
<evidence type="ECO:0000256" key="5">
    <source>
        <dbReference type="HAMAP-Rule" id="MF_01328"/>
    </source>
</evidence>
<dbReference type="InterPro" id="IPR013005">
    <property type="entry name" value="Ribosomal_uL4-like"/>
</dbReference>
<feature type="compositionally biased region" description="Polar residues" evidence="6">
    <location>
        <begin position="43"/>
        <end position="54"/>
    </location>
</feature>
<proteinExistence type="inferred from homology"/>
<keyword evidence="2 5" id="KW-0689">Ribosomal protein</keyword>
<keyword evidence="5" id="KW-0694">RNA-binding</keyword>
<evidence type="ECO:0000256" key="1">
    <source>
        <dbReference type="ARBA" id="ARBA00010528"/>
    </source>
</evidence>
<dbReference type="HAMAP" id="MF_01328_B">
    <property type="entry name" value="Ribosomal_uL4_B"/>
    <property type="match status" value="1"/>
</dbReference>
<evidence type="ECO:0000256" key="4">
    <source>
        <dbReference type="ARBA" id="ARBA00035244"/>
    </source>
</evidence>
<keyword evidence="8" id="KW-1185">Reference proteome</keyword>
<dbReference type="SUPFAM" id="SSF52166">
    <property type="entry name" value="Ribosomal protein L4"/>
    <property type="match status" value="1"/>
</dbReference>
<evidence type="ECO:0000313" key="8">
    <source>
        <dbReference type="Proteomes" id="UP001320544"/>
    </source>
</evidence>
<dbReference type="InterPro" id="IPR023574">
    <property type="entry name" value="Ribosomal_uL4_dom_sf"/>
</dbReference>
<keyword evidence="5" id="KW-0699">rRNA-binding</keyword>
<comment type="function">
    <text evidence="5">Forms part of the polypeptide exit tunnel.</text>
</comment>
<dbReference type="NCBIfam" id="TIGR03953">
    <property type="entry name" value="rplD_bact"/>
    <property type="match status" value="1"/>
</dbReference>
<evidence type="ECO:0000256" key="6">
    <source>
        <dbReference type="SAM" id="MobiDB-lite"/>
    </source>
</evidence>
<keyword evidence="3 5" id="KW-0687">Ribonucleoprotein</keyword>
<feature type="region of interest" description="Disordered" evidence="6">
    <location>
        <begin position="41"/>
        <end position="87"/>
    </location>
</feature>
<comment type="function">
    <text evidence="5">One of the primary rRNA binding proteins, this protein initially binds near the 5'-end of the 23S rRNA. It is important during the early stages of 50S assembly. It makes multiple contacts with different domains of the 23S rRNA in the assembled 50S subunit and ribosome.</text>
</comment>
<protein>
    <recommendedName>
        <fullName evidence="4 5">Large ribosomal subunit protein uL4</fullName>
    </recommendedName>
</protein>
<organism evidence="7 8">
    <name type="scientific">Raoultibacter timonensis</name>
    <dbReference type="NCBI Taxonomy" id="1907662"/>
    <lineage>
        <taxon>Bacteria</taxon>
        <taxon>Bacillati</taxon>
        <taxon>Actinomycetota</taxon>
        <taxon>Coriobacteriia</taxon>
        <taxon>Eggerthellales</taxon>
        <taxon>Eggerthellaceae</taxon>
        <taxon>Raoultibacter</taxon>
    </lineage>
</organism>
<evidence type="ECO:0000313" key="7">
    <source>
        <dbReference type="EMBL" id="BDE96945.1"/>
    </source>
</evidence>
<dbReference type="Gene3D" id="3.40.1370.10">
    <property type="match status" value="1"/>
</dbReference>
<feature type="compositionally biased region" description="Basic residues" evidence="6">
    <location>
        <begin position="60"/>
        <end position="71"/>
    </location>
</feature>
<comment type="similarity">
    <text evidence="1 5">Belongs to the universal ribosomal protein uL4 family.</text>
</comment>
<gene>
    <name evidence="5 7" type="primary">rplD</name>
    <name evidence="7" type="ORF">CE91St30_22780</name>
</gene>
<evidence type="ECO:0000256" key="2">
    <source>
        <dbReference type="ARBA" id="ARBA00022980"/>
    </source>
</evidence>
<reference evidence="7 8" key="1">
    <citation type="submission" date="2022-01" db="EMBL/GenBank/DDBJ databases">
        <title>Novel bile acid biosynthetic pathways are enriched in the microbiome of centenarians.</title>
        <authorList>
            <person name="Sato Y."/>
            <person name="Atarashi K."/>
            <person name="Plichta R.D."/>
            <person name="Arai Y."/>
            <person name="Sasajima S."/>
            <person name="Kearney M.S."/>
            <person name="Suda W."/>
            <person name="Takeshita K."/>
            <person name="Sasaki T."/>
            <person name="Okamoto S."/>
            <person name="Skelly N.A."/>
            <person name="Okamura Y."/>
            <person name="Vlamakis H."/>
            <person name="Li Y."/>
            <person name="Tanoue T."/>
            <person name="Takei H."/>
            <person name="Nittono H."/>
            <person name="Narushima S."/>
            <person name="Irie J."/>
            <person name="Itoh H."/>
            <person name="Moriya K."/>
            <person name="Sugiura Y."/>
            <person name="Suematsu M."/>
            <person name="Moritoki N."/>
            <person name="Shibata S."/>
            <person name="Littman R.D."/>
            <person name="Fischbach A.M."/>
            <person name="Uwamino Y."/>
            <person name="Inoue T."/>
            <person name="Honda A."/>
            <person name="Hattori M."/>
            <person name="Murai T."/>
            <person name="Xavier J.R."/>
            <person name="Hirose N."/>
            <person name="Honda K."/>
        </authorList>
    </citation>
    <scope>NUCLEOTIDE SEQUENCE [LARGE SCALE GENOMIC DNA]</scope>
    <source>
        <strain evidence="7 8">CE91-St30</strain>
    </source>
</reference>
<accession>A0ABM7WKN6</accession>
<dbReference type="Pfam" id="PF00573">
    <property type="entry name" value="Ribosomal_L4"/>
    <property type="match status" value="1"/>
</dbReference>
<dbReference type="InterPro" id="IPR002136">
    <property type="entry name" value="Ribosomal_uL4"/>
</dbReference>
<name>A0ABM7WKN6_9ACTN</name>
<dbReference type="EMBL" id="AP025564">
    <property type="protein sequence ID" value="BDE96945.1"/>
    <property type="molecule type" value="Genomic_DNA"/>
</dbReference>
<comment type="subunit">
    <text evidence="5">Part of the 50S ribosomal subunit.</text>
</comment>
<dbReference type="RefSeq" id="WP_244386068.1">
    <property type="nucleotide sequence ID" value="NZ_AP025564.1"/>
</dbReference>
<dbReference type="PANTHER" id="PTHR10746">
    <property type="entry name" value="50S RIBOSOMAL PROTEIN L4"/>
    <property type="match status" value="1"/>
</dbReference>
<dbReference type="GO" id="GO:0005840">
    <property type="term" value="C:ribosome"/>
    <property type="evidence" value="ECO:0007669"/>
    <property type="project" value="UniProtKB-KW"/>
</dbReference>
<evidence type="ECO:0000256" key="3">
    <source>
        <dbReference type="ARBA" id="ARBA00023274"/>
    </source>
</evidence>
<dbReference type="PANTHER" id="PTHR10746:SF6">
    <property type="entry name" value="LARGE RIBOSOMAL SUBUNIT PROTEIN UL4M"/>
    <property type="match status" value="1"/>
</dbReference>
<dbReference type="Proteomes" id="UP001320544">
    <property type="component" value="Chromosome"/>
</dbReference>